<evidence type="ECO:0000256" key="1">
    <source>
        <dbReference type="SAM" id="SignalP"/>
    </source>
</evidence>
<feature type="chain" id="PRO_5002470807" description="Secreted protein" evidence="1">
    <location>
        <begin position="21"/>
        <end position="83"/>
    </location>
</feature>
<evidence type="ECO:0008006" key="4">
    <source>
        <dbReference type="Google" id="ProtNLM"/>
    </source>
</evidence>
<dbReference type="PATRIC" id="fig|68223.7.peg.4561"/>
<feature type="signal peptide" evidence="1">
    <location>
        <begin position="1"/>
        <end position="20"/>
    </location>
</feature>
<name>A0A0F4JQW7_9ACTN</name>
<sequence>MTLFLTASALILLFTLSYTATCVASPFGNCRKCRGFGYLARTDRKGRPKRGKDCRRCQATGKRIRVGRWIYNRAVHIHRAGTR</sequence>
<keyword evidence="1" id="KW-0732">Signal</keyword>
<evidence type="ECO:0000313" key="3">
    <source>
        <dbReference type="Proteomes" id="UP000033551"/>
    </source>
</evidence>
<organism evidence="2 3">
    <name type="scientific">Streptomyces katrae</name>
    <dbReference type="NCBI Taxonomy" id="68223"/>
    <lineage>
        <taxon>Bacteria</taxon>
        <taxon>Bacillati</taxon>
        <taxon>Actinomycetota</taxon>
        <taxon>Actinomycetes</taxon>
        <taxon>Kitasatosporales</taxon>
        <taxon>Streptomycetaceae</taxon>
        <taxon>Streptomyces</taxon>
    </lineage>
</organism>
<dbReference type="RefSeq" id="WP_045946742.1">
    <property type="nucleotide sequence ID" value="NZ_JZWV01000169.1"/>
</dbReference>
<dbReference type="OrthoDB" id="3539102at2"/>
<evidence type="ECO:0000313" key="2">
    <source>
        <dbReference type="EMBL" id="KJY36244.1"/>
    </source>
</evidence>
<keyword evidence="3" id="KW-1185">Reference proteome</keyword>
<dbReference type="AlphaFoldDB" id="A0A0F4JQW7"/>
<proteinExistence type="predicted"/>
<dbReference type="EMBL" id="JZWV01000169">
    <property type="protein sequence ID" value="KJY36244.1"/>
    <property type="molecule type" value="Genomic_DNA"/>
</dbReference>
<protein>
    <recommendedName>
        <fullName evidence="4">Secreted protein</fullName>
    </recommendedName>
</protein>
<accession>A0A0F4JQW7</accession>
<comment type="caution">
    <text evidence="2">The sequence shown here is derived from an EMBL/GenBank/DDBJ whole genome shotgun (WGS) entry which is preliminary data.</text>
</comment>
<gene>
    <name evidence="2" type="ORF">VR44_08310</name>
</gene>
<dbReference type="Proteomes" id="UP000033551">
    <property type="component" value="Unassembled WGS sequence"/>
</dbReference>
<reference evidence="2 3" key="1">
    <citation type="submission" date="2015-02" db="EMBL/GenBank/DDBJ databases">
        <authorList>
            <person name="Ju K.-S."/>
            <person name="Doroghazi J.R."/>
            <person name="Metcalf W."/>
        </authorList>
    </citation>
    <scope>NUCLEOTIDE SEQUENCE [LARGE SCALE GENOMIC DNA]</scope>
    <source>
        <strain evidence="2 3">NRRL ISP-5550</strain>
    </source>
</reference>